<gene>
    <name evidence="1" type="ORF">HHL10_27575</name>
</gene>
<reference evidence="1 2" key="1">
    <citation type="submission" date="2020-04" db="EMBL/GenBank/DDBJ databases">
        <title>Azohydromonas sp. isolated from soil.</title>
        <authorList>
            <person name="Dahal R.H."/>
        </authorList>
    </citation>
    <scope>NUCLEOTIDE SEQUENCE [LARGE SCALE GENOMIC DNA]</scope>
    <source>
        <strain evidence="1 2">G-1-1-14</strain>
    </source>
</reference>
<dbReference type="Gene3D" id="2.130.10.10">
    <property type="entry name" value="YVTN repeat-like/Quinoprotein amine dehydrogenase"/>
    <property type="match status" value="1"/>
</dbReference>
<dbReference type="Proteomes" id="UP000574067">
    <property type="component" value="Unassembled WGS sequence"/>
</dbReference>
<feature type="non-terminal residue" evidence="1">
    <location>
        <position position="149"/>
    </location>
</feature>
<dbReference type="RefSeq" id="WP_310734693.1">
    <property type="nucleotide sequence ID" value="NZ_JABBFW010000039.1"/>
</dbReference>
<evidence type="ECO:0000313" key="1">
    <source>
        <dbReference type="EMBL" id="NML18734.1"/>
    </source>
</evidence>
<organism evidence="1 2">
    <name type="scientific">Azohydromonas caseinilytica</name>
    <dbReference type="NCBI Taxonomy" id="2728836"/>
    <lineage>
        <taxon>Bacteria</taxon>
        <taxon>Pseudomonadati</taxon>
        <taxon>Pseudomonadota</taxon>
        <taxon>Betaproteobacteria</taxon>
        <taxon>Burkholderiales</taxon>
        <taxon>Sphaerotilaceae</taxon>
        <taxon>Azohydromonas</taxon>
    </lineage>
</organism>
<sequence length="149" mass="15236">MNYAEHQFRRIGMASAAVLLGLALAGCGGGDEAGRSSAAATSAQAQNTEAAAAAAEKPQLLRKLLRRYVKKGVTAVALSPDGGSVAVARADGKVRLLDANSVLDVSRFDIDIGAVATGVLFSSDGRRLGVVGRDSDVHLFDAGTGKKLL</sequence>
<dbReference type="InterPro" id="IPR015943">
    <property type="entry name" value="WD40/YVTN_repeat-like_dom_sf"/>
</dbReference>
<keyword evidence="2" id="KW-1185">Reference proteome</keyword>
<dbReference type="EMBL" id="JABBFW010000039">
    <property type="protein sequence ID" value="NML18734.1"/>
    <property type="molecule type" value="Genomic_DNA"/>
</dbReference>
<protein>
    <submittedName>
        <fullName evidence="1">Uncharacterized protein</fullName>
    </submittedName>
</protein>
<evidence type="ECO:0000313" key="2">
    <source>
        <dbReference type="Proteomes" id="UP000574067"/>
    </source>
</evidence>
<accession>A0A848FHD0</accession>
<dbReference type="SUPFAM" id="SSF50969">
    <property type="entry name" value="YVTN repeat-like/Quinoprotein amine dehydrogenase"/>
    <property type="match status" value="1"/>
</dbReference>
<dbReference type="SMART" id="SM00320">
    <property type="entry name" value="WD40"/>
    <property type="match status" value="2"/>
</dbReference>
<proteinExistence type="predicted"/>
<name>A0A848FHD0_9BURK</name>
<dbReference type="Pfam" id="PF02239">
    <property type="entry name" value="Cytochrom_D1"/>
    <property type="match status" value="1"/>
</dbReference>
<dbReference type="InterPro" id="IPR001680">
    <property type="entry name" value="WD40_rpt"/>
</dbReference>
<comment type="caution">
    <text evidence="1">The sequence shown here is derived from an EMBL/GenBank/DDBJ whole genome shotgun (WGS) entry which is preliminary data.</text>
</comment>
<dbReference type="InterPro" id="IPR011044">
    <property type="entry name" value="Quino_amine_DH_bsu"/>
</dbReference>
<dbReference type="AlphaFoldDB" id="A0A848FHD0"/>